<gene>
    <name evidence="1" type="ORF">B0T11DRAFT_274254</name>
</gene>
<proteinExistence type="predicted"/>
<organism evidence="1 2">
    <name type="scientific">Plectosphaerella cucumerina</name>
    <dbReference type="NCBI Taxonomy" id="40658"/>
    <lineage>
        <taxon>Eukaryota</taxon>
        <taxon>Fungi</taxon>
        <taxon>Dikarya</taxon>
        <taxon>Ascomycota</taxon>
        <taxon>Pezizomycotina</taxon>
        <taxon>Sordariomycetes</taxon>
        <taxon>Hypocreomycetidae</taxon>
        <taxon>Glomerellales</taxon>
        <taxon>Plectosphaerellaceae</taxon>
        <taxon>Plectosphaerella</taxon>
    </lineage>
</organism>
<dbReference type="Proteomes" id="UP000813385">
    <property type="component" value="Unassembled WGS sequence"/>
</dbReference>
<name>A0A8K0TGX6_9PEZI</name>
<sequence>MGVSAWPRGLVWWQDRALPLFFRYAGTCRSLVWPCLSCGMYKYLQLDLVHSVTRRGQQVSLSLLDRDRRTTHAAENPGRDPGDRNCSFQVHGSACAYS</sequence>
<dbReference type="AlphaFoldDB" id="A0A8K0TGX6"/>
<evidence type="ECO:0000313" key="1">
    <source>
        <dbReference type="EMBL" id="KAH7366844.1"/>
    </source>
</evidence>
<protein>
    <submittedName>
        <fullName evidence="1">Uncharacterized protein</fullName>
    </submittedName>
</protein>
<keyword evidence="2" id="KW-1185">Reference proteome</keyword>
<reference evidence="1" key="1">
    <citation type="journal article" date="2021" name="Nat. Commun.">
        <title>Genetic determinants of endophytism in the Arabidopsis root mycobiome.</title>
        <authorList>
            <person name="Mesny F."/>
            <person name="Miyauchi S."/>
            <person name="Thiergart T."/>
            <person name="Pickel B."/>
            <person name="Atanasova L."/>
            <person name="Karlsson M."/>
            <person name="Huettel B."/>
            <person name="Barry K.W."/>
            <person name="Haridas S."/>
            <person name="Chen C."/>
            <person name="Bauer D."/>
            <person name="Andreopoulos W."/>
            <person name="Pangilinan J."/>
            <person name="LaButti K."/>
            <person name="Riley R."/>
            <person name="Lipzen A."/>
            <person name="Clum A."/>
            <person name="Drula E."/>
            <person name="Henrissat B."/>
            <person name="Kohler A."/>
            <person name="Grigoriev I.V."/>
            <person name="Martin F.M."/>
            <person name="Hacquard S."/>
        </authorList>
    </citation>
    <scope>NUCLEOTIDE SEQUENCE</scope>
    <source>
        <strain evidence="1">MPI-CAGE-AT-0016</strain>
    </source>
</reference>
<dbReference type="EMBL" id="JAGPXD010000002">
    <property type="protein sequence ID" value="KAH7366844.1"/>
    <property type="molecule type" value="Genomic_DNA"/>
</dbReference>
<comment type="caution">
    <text evidence="1">The sequence shown here is derived from an EMBL/GenBank/DDBJ whole genome shotgun (WGS) entry which is preliminary data.</text>
</comment>
<accession>A0A8K0TGX6</accession>
<evidence type="ECO:0000313" key="2">
    <source>
        <dbReference type="Proteomes" id="UP000813385"/>
    </source>
</evidence>